<proteinExistence type="inferred from homology"/>
<feature type="domain" description="N-acetylmuramoyl-L-alanine amidase" evidence="5">
    <location>
        <begin position="161"/>
        <end position="293"/>
    </location>
</feature>
<name>A0ABQ9JFW7_9CUCU</name>
<feature type="transmembrane region" description="Helical" evidence="4">
    <location>
        <begin position="107"/>
        <end position="128"/>
    </location>
</feature>
<dbReference type="InterPro" id="IPR036505">
    <property type="entry name" value="Amidase/PGRP_sf"/>
</dbReference>
<dbReference type="CDD" id="cd06583">
    <property type="entry name" value="PGRP"/>
    <property type="match status" value="2"/>
</dbReference>
<sequence>MPNNERCIFNNGKDSYLNVKVSDELLDVKTICSVDNITDNENFYRRDLIHDLKENIDHDHILLQKNLILHQQKLIELLSAKLGKSGKTESEDQDLKKLNKQTKYIKIFLLISFSLLILVGTILLIIFYTHDPGDKPLYPDPGSNQSLDNHQILDRSKWNGRPALRYETMETPVSLVIIKHTGGGQCFSFEVCAGKLQTIQSDAVGRGAADIYFSFLIGGDENIYVGRGWDVQPAQRNDMIDIAFMGSYTFDKPTSGMIDAAKLLLEDGVKNNKLTKDYKVVCHNQTSTTLSPGINLIKEVRTWEHYDPGTYFGKEFGIKSDTTPLDSCINVLYINRRSILYLGIFLVIIFISTAITLIIINHLKNQPEEYNYDYEDADYGRCLENHTVYYRNDWGGKPPKLNCDIVPLNQSVPLVIISHSFTEFCRNFENCSYVVQQIQVRHFAKPYRSSDIGYNFLIGGDGDIYVGRGWDVENFQRTNSIGINFIGNFNFDELNEEMVNAAQALIDQGLDLERISDDFLLVGENQTNSKMNISPGVNVYKIISQWPNFYNRTMF</sequence>
<evidence type="ECO:0000256" key="3">
    <source>
        <dbReference type="ARBA" id="ARBA00022859"/>
    </source>
</evidence>
<evidence type="ECO:0000256" key="1">
    <source>
        <dbReference type="ARBA" id="ARBA00007553"/>
    </source>
</evidence>
<comment type="similarity">
    <text evidence="1">Belongs to the N-acetylmuramoyl-L-alanine amidase 2 family.</text>
</comment>
<keyword evidence="3" id="KW-0391">Immunity</keyword>
<evidence type="ECO:0000256" key="2">
    <source>
        <dbReference type="ARBA" id="ARBA00022588"/>
    </source>
</evidence>
<evidence type="ECO:0000259" key="5">
    <source>
        <dbReference type="SMART" id="SM00644"/>
    </source>
</evidence>
<organism evidence="7 8">
    <name type="scientific">Molorchus minor</name>
    <dbReference type="NCBI Taxonomy" id="1323400"/>
    <lineage>
        <taxon>Eukaryota</taxon>
        <taxon>Metazoa</taxon>
        <taxon>Ecdysozoa</taxon>
        <taxon>Arthropoda</taxon>
        <taxon>Hexapoda</taxon>
        <taxon>Insecta</taxon>
        <taxon>Pterygota</taxon>
        <taxon>Neoptera</taxon>
        <taxon>Endopterygota</taxon>
        <taxon>Coleoptera</taxon>
        <taxon>Polyphaga</taxon>
        <taxon>Cucujiformia</taxon>
        <taxon>Chrysomeloidea</taxon>
        <taxon>Cerambycidae</taxon>
        <taxon>Lamiinae</taxon>
        <taxon>Monochamini</taxon>
        <taxon>Molorchus</taxon>
    </lineage>
</organism>
<dbReference type="PANTHER" id="PTHR11022">
    <property type="entry name" value="PEPTIDOGLYCAN RECOGNITION PROTEIN"/>
    <property type="match status" value="1"/>
</dbReference>
<evidence type="ECO:0000313" key="8">
    <source>
        <dbReference type="Proteomes" id="UP001162164"/>
    </source>
</evidence>
<dbReference type="EMBL" id="JAPWTJ010000666">
    <property type="protein sequence ID" value="KAJ8976479.1"/>
    <property type="molecule type" value="Genomic_DNA"/>
</dbReference>
<evidence type="ECO:0000313" key="7">
    <source>
        <dbReference type="EMBL" id="KAJ8976479.1"/>
    </source>
</evidence>
<feature type="transmembrane region" description="Helical" evidence="4">
    <location>
        <begin position="339"/>
        <end position="360"/>
    </location>
</feature>
<dbReference type="SUPFAM" id="SSF55846">
    <property type="entry name" value="N-acetylmuramoyl-L-alanine amidase-like"/>
    <property type="match status" value="2"/>
</dbReference>
<dbReference type="Proteomes" id="UP001162164">
    <property type="component" value="Unassembled WGS sequence"/>
</dbReference>
<comment type="caution">
    <text evidence="7">The sequence shown here is derived from an EMBL/GenBank/DDBJ whole genome shotgun (WGS) entry which is preliminary data.</text>
</comment>
<dbReference type="PANTHER" id="PTHR11022:SF74">
    <property type="entry name" value="PEPTIDOGLYCAN-RECOGNITION PROTEIN SA"/>
    <property type="match status" value="1"/>
</dbReference>
<keyword evidence="4" id="KW-0812">Transmembrane</keyword>
<gene>
    <name evidence="7" type="ORF">NQ317_013700</name>
</gene>
<protein>
    <submittedName>
        <fullName evidence="7">Uncharacterized protein</fullName>
    </submittedName>
</protein>
<dbReference type="Pfam" id="PF01510">
    <property type="entry name" value="Amidase_2"/>
    <property type="match status" value="2"/>
</dbReference>
<feature type="domain" description="Peptidoglycan recognition protein family" evidence="6">
    <location>
        <begin position="150"/>
        <end position="287"/>
    </location>
</feature>
<dbReference type="SMART" id="SM00644">
    <property type="entry name" value="Ami_2"/>
    <property type="match status" value="2"/>
</dbReference>
<keyword evidence="8" id="KW-1185">Reference proteome</keyword>
<keyword evidence="4" id="KW-0472">Membrane</keyword>
<feature type="domain" description="Peptidoglycan recognition protein family" evidence="6">
    <location>
        <begin position="386"/>
        <end position="528"/>
    </location>
</feature>
<evidence type="ECO:0000256" key="4">
    <source>
        <dbReference type="SAM" id="Phobius"/>
    </source>
</evidence>
<keyword evidence="2" id="KW-0399">Innate immunity</keyword>
<reference evidence="7" key="1">
    <citation type="journal article" date="2023" name="Insect Mol. Biol.">
        <title>Genome sequencing provides insights into the evolution of gene families encoding plant cell wall-degrading enzymes in longhorned beetles.</title>
        <authorList>
            <person name="Shin N.R."/>
            <person name="Okamura Y."/>
            <person name="Kirsch R."/>
            <person name="Pauchet Y."/>
        </authorList>
    </citation>
    <scope>NUCLEOTIDE SEQUENCE</scope>
    <source>
        <strain evidence="7">MMC_N1</strain>
    </source>
</reference>
<feature type="domain" description="N-acetylmuramoyl-L-alanine amidase" evidence="5">
    <location>
        <begin position="400"/>
        <end position="536"/>
    </location>
</feature>
<dbReference type="InterPro" id="IPR006619">
    <property type="entry name" value="PGRP_domain_met/bac"/>
</dbReference>
<accession>A0ABQ9JFW7</accession>
<keyword evidence="4" id="KW-1133">Transmembrane helix</keyword>
<dbReference type="SMART" id="SM00701">
    <property type="entry name" value="PGRP"/>
    <property type="match status" value="2"/>
</dbReference>
<dbReference type="Gene3D" id="3.40.80.10">
    <property type="entry name" value="Peptidoglycan recognition protein-like"/>
    <property type="match status" value="2"/>
</dbReference>
<dbReference type="InterPro" id="IPR015510">
    <property type="entry name" value="PGRP"/>
</dbReference>
<dbReference type="InterPro" id="IPR002502">
    <property type="entry name" value="Amidase_domain"/>
</dbReference>
<evidence type="ECO:0000259" key="6">
    <source>
        <dbReference type="SMART" id="SM00701"/>
    </source>
</evidence>